<dbReference type="PANTHER" id="PTHR33525">
    <property type="match status" value="1"/>
</dbReference>
<dbReference type="InterPro" id="IPR001633">
    <property type="entry name" value="EAL_dom"/>
</dbReference>
<reference evidence="3 4" key="1">
    <citation type="submission" date="2016-12" db="EMBL/GenBank/DDBJ databases">
        <title>Diversity of luminous bacteria.</title>
        <authorList>
            <person name="Yoshizawa S."/>
            <person name="Kogure K."/>
        </authorList>
    </citation>
    <scope>NUCLEOTIDE SEQUENCE [LARGE SCALE GENOMIC DNA]</scope>
    <source>
        <strain evidence="3 4">SA4-48</strain>
    </source>
</reference>
<feature type="domain" description="EAL" evidence="1">
    <location>
        <begin position="1"/>
        <end position="205"/>
    </location>
</feature>
<protein>
    <submittedName>
        <fullName evidence="3">Histidine kinase</fullName>
    </submittedName>
</protein>
<dbReference type="Pfam" id="PF00563">
    <property type="entry name" value="EAL"/>
    <property type="match status" value="1"/>
</dbReference>
<dbReference type="OrthoDB" id="9804751at2"/>
<dbReference type="SUPFAM" id="SSF141868">
    <property type="entry name" value="EAL domain-like"/>
    <property type="match status" value="1"/>
</dbReference>
<dbReference type="EMBL" id="MSCH01000003">
    <property type="protein sequence ID" value="PQJ54442.1"/>
    <property type="molecule type" value="Genomic_DNA"/>
</dbReference>
<dbReference type="InterPro" id="IPR035919">
    <property type="entry name" value="EAL_sf"/>
</dbReference>
<evidence type="ECO:0000313" key="3">
    <source>
        <dbReference type="EMBL" id="PQJ54442.1"/>
    </source>
</evidence>
<evidence type="ECO:0000313" key="4">
    <source>
        <dbReference type="Proteomes" id="UP000239007"/>
    </source>
</evidence>
<keyword evidence="3" id="KW-0808">Transferase</keyword>
<dbReference type="Gene3D" id="1.10.3210.10">
    <property type="entry name" value="Hypothetical protein af1432"/>
    <property type="match status" value="1"/>
</dbReference>
<dbReference type="Gene3D" id="3.20.20.450">
    <property type="entry name" value="EAL domain"/>
    <property type="match status" value="1"/>
</dbReference>
<dbReference type="SUPFAM" id="SSF109604">
    <property type="entry name" value="HD-domain/PDEase-like"/>
    <property type="match status" value="1"/>
</dbReference>
<dbReference type="RefSeq" id="WP_105052960.1">
    <property type="nucleotide sequence ID" value="NZ_BMYG01000001.1"/>
</dbReference>
<dbReference type="PIRSF" id="PIRSF003180">
    <property type="entry name" value="DiGMPpdiest_YuxH"/>
    <property type="match status" value="1"/>
</dbReference>
<keyword evidence="4" id="KW-1185">Reference proteome</keyword>
<dbReference type="Pfam" id="PF08668">
    <property type="entry name" value="HDOD"/>
    <property type="match status" value="1"/>
</dbReference>
<dbReference type="AlphaFoldDB" id="A0A2S7UY76"/>
<keyword evidence="3" id="KW-0418">Kinase</keyword>
<dbReference type="InterPro" id="IPR052340">
    <property type="entry name" value="RNase_Y/CdgJ"/>
</dbReference>
<evidence type="ECO:0000259" key="1">
    <source>
        <dbReference type="PROSITE" id="PS50883"/>
    </source>
</evidence>
<comment type="caution">
    <text evidence="3">The sequence shown here is derived from an EMBL/GenBank/DDBJ whole genome shotgun (WGS) entry which is preliminary data.</text>
</comment>
<evidence type="ECO:0000259" key="2">
    <source>
        <dbReference type="PROSITE" id="PS51833"/>
    </source>
</evidence>
<dbReference type="PROSITE" id="PS51833">
    <property type="entry name" value="HDOD"/>
    <property type="match status" value="1"/>
</dbReference>
<dbReference type="InterPro" id="IPR013976">
    <property type="entry name" value="HDOD"/>
</dbReference>
<name>A0A2S7UY76_9GAMM</name>
<dbReference type="InterPro" id="IPR014408">
    <property type="entry name" value="dGMP_Pdiesterase_EAL/HD-GYP"/>
</dbReference>
<feature type="domain" description="HDOD" evidence="2">
    <location>
        <begin position="199"/>
        <end position="385"/>
    </location>
</feature>
<dbReference type="GO" id="GO:0016301">
    <property type="term" value="F:kinase activity"/>
    <property type="evidence" value="ECO:0007669"/>
    <property type="project" value="UniProtKB-KW"/>
</dbReference>
<proteinExistence type="predicted"/>
<dbReference type="PANTHER" id="PTHR33525:SF4">
    <property type="entry name" value="CYCLIC DI-GMP PHOSPHODIESTERASE CDGJ"/>
    <property type="match status" value="1"/>
</dbReference>
<gene>
    <name evidence="3" type="ORF">BTO11_12800</name>
</gene>
<sequence>MNAYTARQAIYNRKENVVAYELLFRDSLTNVFPKIESNSATSKLLLDSHFNQGLEKITSGKPALINYPEQALLDLMPTLLPPTKAMVEILESVRPTAAVYEACRQLFHKGYRLVLDDFIYSEDWVPFFKLVRLIKFDLQQSTFAEIEVVLEKIRPFKNLKFLAERVETQEQYDKAKEMGFDFFQGYYFCTPQIVEQKDINSNQSVVFAMYQETLKLDADYTKLSSFFERDTALAYKLLKFINSGLFPVRKQISSLKQALIYLGAAQVKKFVTLILTAHIAENRRQELTEMSIIRARFCEQIATNAAPQLSDKAFILGLFSLLDVILDQTMEDLVKELPVTEDIASALIGDDNILGNIFILAKAYEAANWELMGEICVKLNIEQDLLPEYYVNAVGWAKIYEESNDSKI</sequence>
<dbReference type="Proteomes" id="UP000239007">
    <property type="component" value="Unassembled WGS sequence"/>
</dbReference>
<organism evidence="3 4">
    <name type="scientific">Psychrosphaera saromensis</name>
    <dbReference type="NCBI Taxonomy" id="716813"/>
    <lineage>
        <taxon>Bacteria</taxon>
        <taxon>Pseudomonadati</taxon>
        <taxon>Pseudomonadota</taxon>
        <taxon>Gammaproteobacteria</taxon>
        <taxon>Alteromonadales</taxon>
        <taxon>Pseudoalteromonadaceae</taxon>
        <taxon>Psychrosphaera</taxon>
    </lineage>
</organism>
<dbReference type="PROSITE" id="PS50883">
    <property type="entry name" value="EAL"/>
    <property type="match status" value="1"/>
</dbReference>
<accession>A0A2S7UY76</accession>